<dbReference type="GO" id="GO:0007157">
    <property type="term" value="P:heterophilic cell-cell adhesion via plasma membrane cell adhesion molecules"/>
    <property type="evidence" value="ECO:0007669"/>
    <property type="project" value="UniProtKB-ARBA"/>
</dbReference>
<dbReference type="Pfam" id="PF23105">
    <property type="entry name" value="EGF_integrin"/>
    <property type="match status" value="2"/>
</dbReference>
<dbReference type="FunFam" id="2.10.25.10:FF:000036">
    <property type="entry name" value="Integrin beta"/>
    <property type="match status" value="1"/>
</dbReference>
<dbReference type="Pfam" id="PF18372">
    <property type="entry name" value="I-EGF_1"/>
    <property type="match status" value="1"/>
</dbReference>
<feature type="disulfide bond" evidence="17">
    <location>
        <begin position="579"/>
        <end position="584"/>
    </location>
</feature>
<feature type="chain" id="PRO_5042518176" description="Integrin beta" evidence="20">
    <location>
        <begin position="19"/>
        <end position="838"/>
    </location>
</feature>
<evidence type="ECO:0000256" key="14">
    <source>
        <dbReference type="ARBA" id="ARBA00023136"/>
    </source>
</evidence>
<dbReference type="SUPFAM" id="SSF69179">
    <property type="entry name" value="Integrin domains"/>
    <property type="match status" value="1"/>
</dbReference>
<dbReference type="Gene3D" id="1.20.5.100">
    <property type="entry name" value="Cytochrome c1, transmembrane anchor, C-terminal"/>
    <property type="match status" value="1"/>
</dbReference>
<evidence type="ECO:0000256" key="11">
    <source>
        <dbReference type="ARBA" id="ARBA00022889"/>
    </source>
</evidence>
<feature type="disulfide bond" evidence="17">
    <location>
        <begin position="507"/>
        <end position="549"/>
    </location>
</feature>
<dbReference type="InterPro" id="IPR012896">
    <property type="entry name" value="Integrin_bsu_tail"/>
</dbReference>
<feature type="disulfide bond" evidence="17">
    <location>
        <begin position="219"/>
        <end position="228"/>
    </location>
</feature>
<dbReference type="PANTHER" id="PTHR10082:SF60">
    <property type="entry name" value="INTEGRIN BETA-PS"/>
    <property type="match status" value="1"/>
</dbReference>
<dbReference type="GO" id="GO:0007229">
    <property type="term" value="P:integrin-mediated signaling pathway"/>
    <property type="evidence" value="ECO:0007669"/>
    <property type="project" value="UniProtKB-KW"/>
</dbReference>
<dbReference type="GO" id="GO:0016477">
    <property type="term" value="P:cell migration"/>
    <property type="evidence" value="ECO:0007669"/>
    <property type="project" value="TreeGrafter"/>
</dbReference>
<keyword evidence="14 19" id="KW-0472">Membrane</keyword>
<keyword evidence="24" id="KW-1185">Reference proteome</keyword>
<feature type="disulfide bond" evidence="17">
    <location>
        <begin position="512"/>
        <end position="521"/>
    </location>
</feature>
<keyword evidence="9" id="KW-0106">Calcium</keyword>
<dbReference type="PIRSF" id="PIRSF002512">
    <property type="entry name" value="Integrin_B"/>
    <property type="match status" value="1"/>
</dbReference>
<keyword evidence="5 18" id="KW-0812">Transmembrane</keyword>
<feature type="disulfide bond" evidence="17">
    <location>
        <begin position="647"/>
        <end position="660"/>
    </location>
</feature>
<feature type="disulfide bond" evidence="17">
    <location>
        <begin position="555"/>
        <end position="560"/>
    </location>
</feature>
<dbReference type="InterPro" id="IPR036349">
    <property type="entry name" value="Integrin_bsu_tail_dom_sf"/>
</dbReference>
<evidence type="ECO:0000313" key="24">
    <source>
        <dbReference type="Proteomes" id="UP000694925"/>
    </source>
</evidence>
<dbReference type="InterPro" id="IPR057243">
    <property type="entry name" value="Integrin_I-EGF_CS"/>
</dbReference>
<feature type="disulfide bond" evidence="17">
    <location>
        <begin position="677"/>
        <end position="760"/>
    </location>
</feature>
<evidence type="ECO:0000256" key="17">
    <source>
        <dbReference type="PIRSR" id="PIRSR002512-1"/>
    </source>
</evidence>
<dbReference type="Gene3D" id="4.10.1240.30">
    <property type="match status" value="1"/>
</dbReference>
<feature type="disulfide bond" evidence="17">
    <location>
        <begin position="480"/>
        <end position="484"/>
    </location>
</feature>
<evidence type="ECO:0000256" key="2">
    <source>
        <dbReference type="ARBA" id="ARBA00007449"/>
    </source>
</evidence>
<keyword evidence="11 18" id="KW-0130">Cell adhesion</keyword>
<evidence type="ECO:0000313" key="25">
    <source>
        <dbReference type="RefSeq" id="XP_026673833.1"/>
    </source>
</evidence>
<dbReference type="Gene3D" id="2.10.25.10">
    <property type="entry name" value="Laminin"/>
    <property type="match status" value="4"/>
</dbReference>
<dbReference type="PRINTS" id="PR01186">
    <property type="entry name" value="INTEGRINB"/>
</dbReference>
<evidence type="ECO:0000256" key="19">
    <source>
        <dbReference type="SAM" id="Phobius"/>
    </source>
</evidence>
<dbReference type="SUPFAM" id="SSF57196">
    <property type="entry name" value="EGF/Laminin"/>
    <property type="match status" value="1"/>
</dbReference>
<dbReference type="GO" id="GO:0009986">
    <property type="term" value="C:cell surface"/>
    <property type="evidence" value="ECO:0007669"/>
    <property type="project" value="TreeGrafter"/>
</dbReference>
<evidence type="ECO:0000256" key="6">
    <source>
        <dbReference type="ARBA" id="ARBA00022723"/>
    </source>
</evidence>
<evidence type="ECO:0000256" key="8">
    <source>
        <dbReference type="ARBA" id="ARBA00022737"/>
    </source>
</evidence>
<dbReference type="GO" id="GO:0033627">
    <property type="term" value="P:cell adhesion mediated by integrin"/>
    <property type="evidence" value="ECO:0007669"/>
    <property type="project" value="TreeGrafter"/>
</dbReference>
<feature type="domain" description="Integrin beta subunit tail" evidence="23">
    <location>
        <begin position="671"/>
        <end position="765"/>
    </location>
</feature>
<dbReference type="PROSITE" id="PS00243">
    <property type="entry name" value="I_EGF_1"/>
    <property type="match status" value="1"/>
</dbReference>
<keyword evidence="13 18" id="KW-0401">Integrin</keyword>
<feature type="transmembrane region" description="Helical" evidence="19">
    <location>
        <begin position="766"/>
        <end position="788"/>
    </location>
</feature>
<evidence type="ECO:0000256" key="7">
    <source>
        <dbReference type="ARBA" id="ARBA00022729"/>
    </source>
</evidence>
<evidence type="ECO:0000259" key="21">
    <source>
        <dbReference type="SMART" id="SM00187"/>
    </source>
</evidence>
<evidence type="ECO:0000256" key="3">
    <source>
        <dbReference type="ARBA" id="ARBA00022475"/>
    </source>
</evidence>
<dbReference type="AlphaFoldDB" id="A0AAJ7SAF0"/>
<keyword evidence="7 20" id="KW-0732">Signal</keyword>
<dbReference type="SUPFAM" id="SSF53300">
    <property type="entry name" value="vWA-like"/>
    <property type="match status" value="1"/>
</dbReference>
<evidence type="ECO:0000256" key="1">
    <source>
        <dbReference type="ARBA" id="ARBA00004251"/>
    </source>
</evidence>
<keyword evidence="8" id="KW-0677">Repeat</keyword>
<feature type="disulfide bond" evidence="17">
    <location>
        <begin position="642"/>
        <end position="694"/>
    </location>
</feature>
<gene>
    <name evidence="25" type="primary">LOC108630350</name>
</gene>
<evidence type="ECO:0000259" key="23">
    <source>
        <dbReference type="SMART" id="SM01242"/>
    </source>
</evidence>
<dbReference type="GO" id="GO:0005925">
    <property type="term" value="C:focal adhesion"/>
    <property type="evidence" value="ECO:0007669"/>
    <property type="project" value="TreeGrafter"/>
</dbReference>
<keyword evidence="3" id="KW-1003">Cell membrane</keyword>
<dbReference type="SMART" id="SM01241">
    <property type="entry name" value="Integrin_b_cyt"/>
    <property type="match status" value="1"/>
</dbReference>
<feature type="disulfide bond" evidence="17">
    <location>
        <begin position="616"/>
        <end position="623"/>
    </location>
</feature>
<dbReference type="PANTHER" id="PTHR10082">
    <property type="entry name" value="INTEGRIN BETA SUBUNIT"/>
    <property type="match status" value="1"/>
</dbReference>
<dbReference type="Pfam" id="PF07965">
    <property type="entry name" value="Integrin_B_tail"/>
    <property type="match status" value="1"/>
</dbReference>
<feature type="disulfide bond" evidence="17">
    <location>
        <begin position="45"/>
        <end position="61"/>
    </location>
</feature>
<dbReference type="KEGG" id="ccal:108630350"/>
<evidence type="ECO:0000256" key="9">
    <source>
        <dbReference type="ARBA" id="ARBA00022837"/>
    </source>
</evidence>
<evidence type="ECO:0000259" key="22">
    <source>
        <dbReference type="SMART" id="SM01241"/>
    </source>
</evidence>
<feature type="disulfide bond" evidence="17">
    <location>
        <begin position="523"/>
        <end position="539"/>
    </location>
</feature>
<keyword evidence="15 17" id="KW-1015">Disulfide bond</keyword>
<dbReference type="PROSITE" id="PS52047">
    <property type="entry name" value="I_EGF_2"/>
    <property type="match status" value="2"/>
</dbReference>
<dbReference type="InterPro" id="IPR040622">
    <property type="entry name" value="EGF_integrin_1"/>
</dbReference>
<dbReference type="GeneID" id="108630350"/>
<dbReference type="GO" id="GO:0007160">
    <property type="term" value="P:cell-matrix adhesion"/>
    <property type="evidence" value="ECO:0007669"/>
    <property type="project" value="TreeGrafter"/>
</dbReference>
<dbReference type="SMART" id="SM00187">
    <property type="entry name" value="INB"/>
    <property type="match status" value="1"/>
</dbReference>
<dbReference type="InterPro" id="IPR015812">
    <property type="entry name" value="Integrin_bsu"/>
</dbReference>
<feature type="disulfide bond" evidence="17">
    <location>
        <begin position="557"/>
        <end position="592"/>
    </location>
</feature>
<dbReference type="InterPro" id="IPR032695">
    <property type="entry name" value="Integrin_dom_sf"/>
</dbReference>
<dbReference type="SUPFAM" id="SSF69687">
    <property type="entry name" value="Integrin beta tail domain"/>
    <property type="match status" value="1"/>
</dbReference>
<dbReference type="InterPro" id="IPR057073">
    <property type="entry name" value="EGF_integrin_2"/>
</dbReference>
<feature type="disulfide bond" evidence="17">
    <location>
        <begin position="598"/>
        <end position="603"/>
    </location>
</feature>
<dbReference type="InterPro" id="IPR036465">
    <property type="entry name" value="vWFA_dom_sf"/>
</dbReference>
<dbReference type="InterPro" id="IPR002369">
    <property type="entry name" value="Integrin_bsu_VWA"/>
</dbReference>
<keyword evidence="16" id="KW-0325">Glycoprotein</keyword>
<dbReference type="RefSeq" id="XP_026673833.1">
    <property type="nucleotide sequence ID" value="XM_026818032.1"/>
</dbReference>
<keyword evidence="10" id="KW-0460">Magnesium</keyword>
<proteinExistence type="inferred from homology"/>
<feature type="disulfide bond" evidence="17">
    <location>
        <begin position="640"/>
        <end position="645"/>
    </location>
</feature>
<evidence type="ECO:0000256" key="4">
    <source>
        <dbReference type="ARBA" id="ARBA00022536"/>
    </source>
</evidence>
<feature type="disulfide bond" evidence="17">
    <location>
        <begin position="33"/>
        <end position="42"/>
    </location>
</feature>
<organism evidence="24 25">
    <name type="scientific">Ceratina calcarata</name>
    <dbReference type="NCBI Taxonomy" id="156304"/>
    <lineage>
        <taxon>Eukaryota</taxon>
        <taxon>Metazoa</taxon>
        <taxon>Ecdysozoa</taxon>
        <taxon>Arthropoda</taxon>
        <taxon>Hexapoda</taxon>
        <taxon>Insecta</taxon>
        <taxon>Pterygota</taxon>
        <taxon>Neoptera</taxon>
        <taxon>Endopterygota</taxon>
        <taxon>Hymenoptera</taxon>
        <taxon>Apocrita</taxon>
        <taxon>Aculeata</taxon>
        <taxon>Apoidea</taxon>
        <taxon>Anthophila</taxon>
        <taxon>Apidae</taxon>
        <taxon>Ceratina</taxon>
        <taxon>Zadontomerus</taxon>
    </lineage>
</organism>
<sequence>MTRWIFLFWIQLFTVVLCEYKDSESFCAAQQTCKYCLRTPRCVWCSTPVSNQNVSGPLVRCVTRQKFLNEGDHWCKKSDVIDAASTMILLEDQPLSSAKGRDPVQVQPQRVQLRLRRGKYHCFYLKDISCNRLVQSTGEEYRLTVKYSQAEDYPVDLYYLMDLSASMERHKDQLSKLGLQLAEAMRKLTSNFRLGFGSFVDKVELPMTSTQPEKLKSPCTLSETKKPCASPYGYKNQMPLTENLKSFKSRVQEAPVSGNLDSPEGGLDAMMQAMVCTKEIGWRQNARRLIVFSTDAGYHIAGDGKLAGIIEPNDCLCHLDEKGFYTHSLLQDYPSVSQINKIARERNINIIFAVIGKKNSTYQSLSQRISGSSIGTIERNSQNVVALVSGEYEKLVNSITMTDDAPKTIDVKYFSRCLEENGELKERRECGGLRVGNIVEFEVTLQATECSANSNESQTIIHIKPRGLNESLTVDLNIICDCPCEHPGHPGYVADSEDCRGNGSLVCGVCSCNYGFYGKQCECEGNEAGAESTAAMADCKPDNETTEICSGHGTCKCGVCDCAKRPNPQEVFYGKYCECDNFSCKRSGGLVCGGRGKCECGTCNCLPGWGGETCDCKETNSTCMASNGENTEICSGRGDCVCGSCLCHEKDNIRYSGQYCEECPICPGQRCEELKNCVECVVHNAGPYAEGGKCDQCLHQIDIVKKVEEDPEKDQDTGAHVCRITGDTGCTFVFKYEYYRGGSGGDIKIFNIIAEKERTCPKPINVVGVAVGLIVSTVIIGFLILLVWKILTMIHDKREFAKFEKERAMAIWRTGANPLYKQATSTFNNPTFQADNKN</sequence>
<accession>A0AAJ7SAF0</accession>
<evidence type="ECO:0000256" key="15">
    <source>
        <dbReference type="ARBA" id="ARBA00023157"/>
    </source>
</evidence>
<dbReference type="Proteomes" id="UP000694925">
    <property type="component" value="Unplaced"/>
</dbReference>
<feature type="disulfide bond" evidence="17">
    <location>
        <begin position="36"/>
        <end position="75"/>
    </location>
</feature>
<dbReference type="GO" id="GO:0046872">
    <property type="term" value="F:metal ion binding"/>
    <property type="evidence" value="ECO:0007669"/>
    <property type="project" value="UniProtKB-KW"/>
</dbReference>
<dbReference type="Gene3D" id="2.60.40.1510">
    <property type="entry name" value="ntegrin, alpha v. Chain A, domain 3"/>
    <property type="match status" value="1"/>
</dbReference>
<keyword evidence="12 19" id="KW-1133">Transmembrane helix</keyword>
<feature type="disulfide bond" evidence="17">
    <location>
        <begin position="600"/>
        <end position="634"/>
    </location>
</feature>
<feature type="signal peptide" evidence="20">
    <location>
        <begin position="1"/>
        <end position="18"/>
    </location>
</feature>
<keyword evidence="4" id="KW-0245">EGF-like domain</keyword>
<dbReference type="FunFam" id="3.40.50.410:FF:000002">
    <property type="entry name" value="Integrin beta"/>
    <property type="match status" value="1"/>
</dbReference>
<keyword evidence="6" id="KW-0479">Metal-binding</keyword>
<reference evidence="25" key="1">
    <citation type="submission" date="2025-08" db="UniProtKB">
        <authorList>
            <consortium name="RefSeq"/>
        </authorList>
    </citation>
    <scope>IDENTIFICATION</scope>
    <source>
        <tissue evidence="25">Whole body</tissue>
    </source>
</reference>
<dbReference type="GO" id="GO:0005178">
    <property type="term" value="F:integrin binding"/>
    <property type="evidence" value="ECO:0007669"/>
    <property type="project" value="TreeGrafter"/>
</dbReference>
<dbReference type="SMART" id="SM01242">
    <property type="entry name" value="Integrin_B_tail"/>
    <property type="match status" value="1"/>
</dbReference>
<protein>
    <recommendedName>
        <fullName evidence="18">Integrin beta</fullName>
    </recommendedName>
</protein>
<evidence type="ECO:0000256" key="12">
    <source>
        <dbReference type="ARBA" id="ARBA00022989"/>
    </source>
</evidence>
<evidence type="ECO:0000256" key="13">
    <source>
        <dbReference type="ARBA" id="ARBA00023037"/>
    </source>
</evidence>
<dbReference type="Pfam" id="PF00362">
    <property type="entry name" value="Integrin_beta"/>
    <property type="match status" value="1"/>
</dbReference>
<feature type="disulfide bond" evidence="17">
    <location>
        <begin position="605"/>
        <end position="614"/>
    </location>
</feature>
<evidence type="ECO:0000256" key="20">
    <source>
        <dbReference type="SAM" id="SignalP"/>
    </source>
</evidence>
<feature type="disulfide bond" evidence="17">
    <location>
        <begin position="562"/>
        <end position="577"/>
    </location>
</feature>
<feature type="domain" description="Integrin beta subunit cytoplasmic" evidence="22">
    <location>
        <begin position="789"/>
        <end position="835"/>
    </location>
</feature>
<dbReference type="Gene3D" id="3.40.50.410">
    <property type="entry name" value="von Willebrand factor, type A domain"/>
    <property type="match status" value="1"/>
</dbReference>
<feature type="domain" description="Integrin beta subunit VWA" evidence="21">
    <location>
        <begin position="32"/>
        <end position="482"/>
    </location>
</feature>
<dbReference type="Pfam" id="PF08725">
    <property type="entry name" value="Integrin_b_cyt"/>
    <property type="match status" value="1"/>
</dbReference>
<feature type="disulfide bond" evidence="17">
    <location>
        <begin position="417"/>
        <end position="430"/>
    </location>
</feature>
<evidence type="ECO:0000256" key="10">
    <source>
        <dbReference type="ARBA" id="ARBA00022842"/>
    </source>
</evidence>
<feature type="disulfide bond" evidence="17">
    <location>
        <begin position="276"/>
        <end position="317"/>
    </location>
</feature>
<feature type="disulfide bond" evidence="17">
    <location>
        <begin position="671"/>
        <end position="680"/>
    </location>
</feature>
<comment type="similarity">
    <text evidence="2 18">Belongs to the integrin beta chain family.</text>
</comment>
<evidence type="ECO:0000256" key="16">
    <source>
        <dbReference type="ARBA" id="ARBA00023180"/>
    </source>
</evidence>
<dbReference type="GO" id="GO:0008305">
    <property type="term" value="C:integrin complex"/>
    <property type="evidence" value="ECO:0007669"/>
    <property type="project" value="TreeGrafter"/>
</dbReference>
<evidence type="ECO:0000256" key="5">
    <source>
        <dbReference type="ARBA" id="ARBA00022692"/>
    </source>
</evidence>
<dbReference type="InterPro" id="IPR014836">
    <property type="entry name" value="Integrin_bsu_cyt_dom"/>
</dbReference>
<comment type="subcellular location">
    <subcellularLocation>
        <location evidence="1 18">Cell membrane</location>
        <topology evidence="1 18">Single-pass type I membrane protein</topology>
    </subcellularLocation>
</comment>
<name>A0AAJ7SAF0_9HYME</name>
<evidence type="ECO:0000256" key="18">
    <source>
        <dbReference type="RuleBase" id="RU000633"/>
    </source>
</evidence>